<dbReference type="AlphaFoldDB" id="A0A8S3ZKC5"/>
<evidence type="ECO:0000313" key="8">
    <source>
        <dbReference type="Proteomes" id="UP000678393"/>
    </source>
</evidence>
<feature type="domain" description="Protein kinase" evidence="6">
    <location>
        <begin position="22"/>
        <end position="282"/>
    </location>
</feature>
<keyword evidence="8" id="KW-1185">Reference proteome</keyword>
<evidence type="ECO:0000256" key="5">
    <source>
        <dbReference type="ARBA" id="ARBA00022840"/>
    </source>
</evidence>
<dbReference type="InterPro" id="IPR000719">
    <property type="entry name" value="Prot_kinase_dom"/>
</dbReference>
<dbReference type="PROSITE" id="PS00108">
    <property type="entry name" value="PROTEIN_KINASE_ST"/>
    <property type="match status" value="1"/>
</dbReference>
<comment type="caution">
    <text evidence="7">The sequence shown here is derived from an EMBL/GenBank/DDBJ whole genome shotgun (WGS) entry which is preliminary data.</text>
</comment>
<keyword evidence="4" id="KW-0418">Kinase</keyword>
<reference evidence="7" key="1">
    <citation type="submission" date="2021-04" db="EMBL/GenBank/DDBJ databases">
        <authorList>
            <consortium name="Molecular Ecology Group"/>
        </authorList>
    </citation>
    <scope>NUCLEOTIDE SEQUENCE</scope>
</reference>
<evidence type="ECO:0000259" key="6">
    <source>
        <dbReference type="PROSITE" id="PS50011"/>
    </source>
</evidence>
<dbReference type="OrthoDB" id="6068455at2759"/>
<keyword evidence="3" id="KW-0547">Nucleotide-binding</keyword>
<dbReference type="GO" id="GO:0004674">
    <property type="term" value="F:protein serine/threonine kinase activity"/>
    <property type="evidence" value="ECO:0007669"/>
    <property type="project" value="UniProtKB-EC"/>
</dbReference>
<dbReference type="SMART" id="SM00220">
    <property type="entry name" value="S_TKc"/>
    <property type="match status" value="1"/>
</dbReference>
<dbReference type="PANTHER" id="PTHR43671:SF13">
    <property type="entry name" value="SERINE_THREONINE-PROTEIN KINASE NEK2"/>
    <property type="match status" value="1"/>
</dbReference>
<evidence type="ECO:0000256" key="3">
    <source>
        <dbReference type="ARBA" id="ARBA00022741"/>
    </source>
</evidence>
<dbReference type="GO" id="GO:0005524">
    <property type="term" value="F:ATP binding"/>
    <property type="evidence" value="ECO:0007669"/>
    <property type="project" value="UniProtKB-KW"/>
</dbReference>
<dbReference type="InterPro" id="IPR011009">
    <property type="entry name" value="Kinase-like_dom_sf"/>
</dbReference>
<dbReference type="Pfam" id="PF00069">
    <property type="entry name" value="Pkinase"/>
    <property type="match status" value="1"/>
</dbReference>
<evidence type="ECO:0000256" key="2">
    <source>
        <dbReference type="ARBA" id="ARBA00022679"/>
    </source>
</evidence>
<accession>A0A8S3ZKC5</accession>
<dbReference type="PANTHER" id="PTHR43671">
    <property type="entry name" value="SERINE/THREONINE-PROTEIN KINASE NEK"/>
    <property type="match status" value="1"/>
</dbReference>
<evidence type="ECO:0000256" key="1">
    <source>
        <dbReference type="ARBA" id="ARBA00012513"/>
    </source>
</evidence>
<dbReference type="EMBL" id="CAJHNH020003824">
    <property type="protein sequence ID" value="CAG5130054.1"/>
    <property type="molecule type" value="Genomic_DNA"/>
</dbReference>
<protein>
    <recommendedName>
        <fullName evidence="1">non-specific serine/threonine protein kinase</fullName>
        <ecNumber evidence="1">2.7.11.1</ecNumber>
    </recommendedName>
</protein>
<proteinExistence type="predicted"/>
<dbReference type="Gene3D" id="1.10.510.10">
    <property type="entry name" value="Transferase(Phosphotransferase) domain 1"/>
    <property type="match status" value="1"/>
</dbReference>
<dbReference type="EC" id="2.7.11.1" evidence="1"/>
<evidence type="ECO:0000256" key="4">
    <source>
        <dbReference type="ARBA" id="ARBA00022777"/>
    </source>
</evidence>
<sequence>MASTEDLVIHELNGDFFTTLGLTRGPVLGDGMSGEVVLTTFKDHPSEKKAVKIFSLLTPDGGVRSHRLFNTEVRALQGLRHPYIIKYFGSVRCPEHLIICTGYCPNGTLTSKLDNLSFGLCNKYFFQLASAVRYLNIQQRMVHNDIKPDNIFIDANNDAVLGDFGLAFAIPPSSTVVSTAGMGGTLHFNAIEKEVWSYVDPLKLDVYSLGVVLMCMLFNRLLTTDTMYDILKDKQLLMAIPNPLGLCVLSMIQPFPCHRWTMAQILREVRKMGYSTSPSDAT</sequence>
<dbReference type="InterPro" id="IPR008271">
    <property type="entry name" value="Ser/Thr_kinase_AS"/>
</dbReference>
<dbReference type="CDD" id="cd00180">
    <property type="entry name" value="PKc"/>
    <property type="match status" value="1"/>
</dbReference>
<name>A0A8S3ZKC5_9EUPU</name>
<dbReference type="SUPFAM" id="SSF56112">
    <property type="entry name" value="Protein kinase-like (PK-like)"/>
    <property type="match status" value="1"/>
</dbReference>
<organism evidence="7 8">
    <name type="scientific">Candidula unifasciata</name>
    <dbReference type="NCBI Taxonomy" id="100452"/>
    <lineage>
        <taxon>Eukaryota</taxon>
        <taxon>Metazoa</taxon>
        <taxon>Spiralia</taxon>
        <taxon>Lophotrochozoa</taxon>
        <taxon>Mollusca</taxon>
        <taxon>Gastropoda</taxon>
        <taxon>Heterobranchia</taxon>
        <taxon>Euthyneura</taxon>
        <taxon>Panpulmonata</taxon>
        <taxon>Eupulmonata</taxon>
        <taxon>Stylommatophora</taxon>
        <taxon>Helicina</taxon>
        <taxon>Helicoidea</taxon>
        <taxon>Geomitridae</taxon>
        <taxon>Candidula</taxon>
    </lineage>
</organism>
<evidence type="ECO:0000313" key="7">
    <source>
        <dbReference type="EMBL" id="CAG5130054.1"/>
    </source>
</evidence>
<dbReference type="InterPro" id="IPR050660">
    <property type="entry name" value="NEK_Ser/Thr_kinase"/>
</dbReference>
<dbReference type="PROSITE" id="PS50011">
    <property type="entry name" value="PROTEIN_KINASE_DOM"/>
    <property type="match status" value="1"/>
</dbReference>
<keyword evidence="2" id="KW-0808">Transferase</keyword>
<keyword evidence="5" id="KW-0067">ATP-binding</keyword>
<gene>
    <name evidence="7" type="ORF">CUNI_LOCUS15612</name>
</gene>
<dbReference type="Proteomes" id="UP000678393">
    <property type="component" value="Unassembled WGS sequence"/>
</dbReference>